<dbReference type="RefSeq" id="WP_263230316.1">
    <property type="nucleotide sequence ID" value="NZ_CP106793.1"/>
</dbReference>
<dbReference type="Proteomes" id="UP001061298">
    <property type="component" value="Chromosome"/>
</dbReference>
<keyword evidence="2" id="KW-1185">Reference proteome</keyword>
<evidence type="ECO:0000313" key="1">
    <source>
        <dbReference type="EMBL" id="UXY20217.1"/>
    </source>
</evidence>
<dbReference type="EMBL" id="CP106793">
    <property type="protein sequence ID" value="UXY20217.1"/>
    <property type="molecule type" value="Genomic_DNA"/>
</dbReference>
<proteinExistence type="predicted"/>
<name>A0ABY6E0M7_9ACTN</name>
<organism evidence="1 2">
    <name type="scientific">Streptomyces cynarae</name>
    <dbReference type="NCBI Taxonomy" id="2981134"/>
    <lineage>
        <taxon>Bacteria</taxon>
        <taxon>Bacillati</taxon>
        <taxon>Actinomycetota</taxon>
        <taxon>Actinomycetes</taxon>
        <taxon>Kitasatosporales</taxon>
        <taxon>Streptomycetaceae</taxon>
        <taxon>Streptomyces</taxon>
    </lineage>
</organism>
<gene>
    <name evidence="1" type="ORF">N8I84_16975</name>
</gene>
<protein>
    <submittedName>
        <fullName evidence="1">Uncharacterized protein</fullName>
    </submittedName>
</protein>
<reference evidence="1" key="1">
    <citation type="submission" date="2022-10" db="EMBL/GenBank/DDBJ databases">
        <authorList>
            <person name="Mo P."/>
        </authorList>
    </citation>
    <scope>NUCLEOTIDE SEQUENCE</scope>
    <source>
        <strain evidence="1">HUAS 13-4</strain>
    </source>
</reference>
<accession>A0ABY6E0M7</accession>
<evidence type="ECO:0000313" key="2">
    <source>
        <dbReference type="Proteomes" id="UP001061298"/>
    </source>
</evidence>
<sequence length="160" mass="17602">MVLDEVQLLKAGEQRLEDIFRTSPPGEIPRGPLEGTAILPWAGSAGARFVAVFVSLGVWRGKVFNPDGHLSNRFTPLDVLAFIAKVSVGPSRLDGKDCIVIDYSRTSLLAMGLRDEVRQVAPNLYLGLVWLFGHKVGWFSLRLQGAETTKPATHLDETYL</sequence>